<sequence>MVVQGRRIVRVVLAAVAGVALLAAAACGGAPAPEDRTITLYNAQHEDLGRLWVDEFTRQTGIPVQIRKGGDFELGNQLVAEGAASPADVFITENSPAMSLVSGAGLFAPVDPATRAQVPAQYSSNRGDWVGIAARTTVVVYNPSLVRADQLPASILEFAQPAWQGRIAFPPGGADFQAIVSAVNALNGDAATQQWLAGLKANGRIYQSNTATMQAVNRGEVPAGIIYHYYWYQDRAESGANSANTQLQFYTDGDAGGFLSVSGGGVLASSKRPAEAQQLLAFLAGAAGQQVLARSENLEYTVGAGVPANPALKPFAELRPPPVDLNALNGPKIVQMMQQAGLL</sequence>
<reference evidence="6" key="1">
    <citation type="journal article" date="2019" name="Int. J. Syst. Evol. Microbiol.">
        <title>The Global Catalogue of Microorganisms (GCM) 10K type strain sequencing project: providing services to taxonomists for standard genome sequencing and annotation.</title>
        <authorList>
            <consortium name="The Broad Institute Genomics Platform"/>
            <consortium name="The Broad Institute Genome Sequencing Center for Infectious Disease"/>
            <person name="Wu L."/>
            <person name="Ma J."/>
        </authorList>
    </citation>
    <scope>NUCLEOTIDE SEQUENCE [LARGE SCALE GENOMIC DNA]</scope>
    <source>
        <strain evidence="6">JCM 17983</strain>
    </source>
</reference>
<dbReference type="PANTHER" id="PTHR30006">
    <property type="entry name" value="THIAMINE-BINDING PERIPLASMIC PROTEIN-RELATED"/>
    <property type="match status" value="1"/>
</dbReference>
<accession>A0ABP9E865</accession>
<feature type="chain" id="PRO_5046887546" evidence="4">
    <location>
        <begin position="26"/>
        <end position="343"/>
    </location>
</feature>
<evidence type="ECO:0000313" key="5">
    <source>
        <dbReference type="EMBL" id="GAA4868754.1"/>
    </source>
</evidence>
<dbReference type="PROSITE" id="PS51257">
    <property type="entry name" value="PROKAR_LIPOPROTEIN"/>
    <property type="match status" value="1"/>
</dbReference>
<name>A0ABP9E865_9PSEU</name>
<dbReference type="RefSeq" id="WP_274231391.1">
    <property type="nucleotide sequence ID" value="NZ_BAABHQ010000003.1"/>
</dbReference>
<evidence type="ECO:0000256" key="4">
    <source>
        <dbReference type="SAM" id="SignalP"/>
    </source>
</evidence>
<dbReference type="Gene3D" id="3.40.190.10">
    <property type="entry name" value="Periplasmic binding protein-like II"/>
    <property type="match status" value="2"/>
</dbReference>
<evidence type="ECO:0000313" key="6">
    <source>
        <dbReference type="Proteomes" id="UP001500457"/>
    </source>
</evidence>
<keyword evidence="2" id="KW-0410">Iron transport</keyword>
<keyword evidence="2" id="KW-0406">Ion transport</keyword>
<protein>
    <submittedName>
        <fullName evidence="5">Iron ABC transporter substrate-binding protein</fullName>
    </submittedName>
</protein>
<keyword evidence="3 4" id="KW-0732">Signal</keyword>
<dbReference type="Proteomes" id="UP001500457">
    <property type="component" value="Unassembled WGS sequence"/>
</dbReference>
<dbReference type="EMBL" id="BAABHQ010000003">
    <property type="protein sequence ID" value="GAA4868754.1"/>
    <property type="molecule type" value="Genomic_DNA"/>
</dbReference>
<keyword evidence="2" id="KW-0408">Iron</keyword>
<dbReference type="PANTHER" id="PTHR30006:SF15">
    <property type="entry name" value="IRON-UTILIZATION PERIPLASMIC PROTEIN"/>
    <property type="match status" value="1"/>
</dbReference>
<comment type="similarity">
    <text evidence="1">Belongs to the bacterial solute-binding protein 1 family.</text>
</comment>
<comment type="caution">
    <text evidence="5">The sequence shown here is derived from an EMBL/GenBank/DDBJ whole genome shotgun (WGS) entry which is preliminary data.</text>
</comment>
<dbReference type="SUPFAM" id="SSF53850">
    <property type="entry name" value="Periplasmic binding protein-like II"/>
    <property type="match status" value="1"/>
</dbReference>
<proteinExistence type="inferred from homology"/>
<dbReference type="PIRSF" id="PIRSF002825">
    <property type="entry name" value="CfbpA"/>
    <property type="match status" value="1"/>
</dbReference>
<evidence type="ECO:0000256" key="1">
    <source>
        <dbReference type="ARBA" id="ARBA00008520"/>
    </source>
</evidence>
<evidence type="ECO:0000256" key="3">
    <source>
        <dbReference type="ARBA" id="ARBA00022729"/>
    </source>
</evidence>
<gene>
    <name evidence="5" type="ORF">GCM10023203_17150</name>
</gene>
<dbReference type="InterPro" id="IPR026045">
    <property type="entry name" value="Ferric-bd"/>
</dbReference>
<feature type="signal peptide" evidence="4">
    <location>
        <begin position="1"/>
        <end position="25"/>
    </location>
</feature>
<dbReference type="CDD" id="cd13543">
    <property type="entry name" value="PBP2_Fbp"/>
    <property type="match status" value="1"/>
</dbReference>
<dbReference type="Pfam" id="PF13343">
    <property type="entry name" value="SBP_bac_6"/>
    <property type="match status" value="1"/>
</dbReference>
<keyword evidence="6" id="KW-1185">Reference proteome</keyword>
<evidence type="ECO:0000256" key="2">
    <source>
        <dbReference type="ARBA" id="ARBA00022496"/>
    </source>
</evidence>
<keyword evidence="2" id="KW-0813">Transport</keyword>
<organism evidence="5 6">
    <name type="scientific">Actinomycetospora straminea</name>
    <dbReference type="NCBI Taxonomy" id="663607"/>
    <lineage>
        <taxon>Bacteria</taxon>
        <taxon>Bacillati</taxon>
        <taxon>Actinomycetota</taxon>
        <taxon>Actinomycetes</taxon>
        <taxon>Pseudonocardiales</taxon>
        <taxon>Pseudonocardiaceae</taxon>
        <taxon>Actinomycetospora</taxon>
    </lineage>
</organism>